<evidence type="ECO:0000256" key="1">
    <source>
        <dbReference type="ARBA" id="ARBA00005964"/>
    </source>
</evidence>
<keyword evidence="6" id="KW-1185">Reference proteome</keyword>
<dbReference type="Pfam" id="PF00135">
    <property type="entry name" value="COesterase"/>
    <property type="match status" value="1"/>
</dbReference>
<sequence>MVAPLDCTTTARSDMTADQLRLASSARVAATTAHGRVVGGRVRNGCQVFLNVPYGLDVARWEDPRPLPPSYRYPTEHEYTVDGLYCAQPGRSYTAQIPIRDRLGQGAPTENPFFADIYVPSGVDLSHPPRLPVRVFVHGGFLQFGSTSGQHYNQQFFAAEARHEVRVLLGHRLSALGFLASASAGIPGNYGFKDVWLGLEWVQRHIASFGGDPAQVHLSGLSGGAHVVHQLLHRAAALSPAPAPFVTALLQSNGIVSDPLTPSERETQFAAFCAQLGADPASPSILAELRDTARYPTAALVAAVENMGLHSTFRGVVEAGWLRADQMAFQRSGGLGAALSAAGVRCVIAGDVRDEDAFYGIVHDVTTATDLLPNVARYYPLDVAQRLLAAYPPLDADAPRAQCQARLGRVLADGQVHLPVRLLCRDLAPALPTVRYAVEMVPRALGTGGLVTHGSDTAIQHLRLSVLSADEEDAAVAWHDAVSGQVGAVMNGSFTQRPEDEVLLLSKNGRVGWARDWRWDELRAVEAAALADDNDDR</sequence>
<dbReference type="EMBL" id="CP086718">
    <property type="protein sequence ID" value="WOO83410.1"/>
    <property type="molecule type" value="Genomic_DNA"/>
</dbReference>
<name>A0AAF0YB48_9TREE</name>
<dbReference type="PROSITE" id="PS00122">
    <property type="entry name" value="CARBOXYLESTERASE_B_1"/>
    <property type="match status" value="1"/>
</dbReference>
<evidence type="ECO:0000313" key="6">
    <source>
        <dbReference type="Proteomes" id="UP000827549"/>
    </source>
</evidence>
<accession>A0AAF0YB48</accession>
<evidence type="ECO:0000256" key="2">
    <source>
        <dbReference type="ARBA" id="ARBA00022801"/>
    </source>
</evidence>
<evidence type="ECO:0000256" key="3">
    <source>
        <dbReference type="RuleBase" id="RU361235"/>
    </source>
</evidence>
<dbReference type="SUPFAM" id="SSF53474">
    <property type="entry name" value="alpha/beta-Hydrolases"/>
    <property type="match status" value="1"/>
</dbReference>
<evidence type="ECO:0000259" key="4">
    <source>
        <dbReference type="Pfam" id="PF00135"/>
    </source>
</evidence>
<proteinExistence type="inferred from homology"/>
<dbReference type="Proteomes" id="UP000827549">
    <property type="component" value="Chromosome 5"/>
</dbReference>
<dbReference type="PANTHER" id="PTHR43142:SF1">
    <property type="entry name" value="CARBOXYLIC ESTER HYDROLASE"/>
    <property type="match status" value="1"/>
</dbReference>
<dbReference type="RefSeq" id="XP_062629436.1">
    <property type="nucleotide sequence ID" value="XM_062773452.1"/>
</dbReference>
<dbReference type="Gene3D" id="3.40.50.1820">
    <property type="entry name" value="alpha/beta hydrolase"/>
    <property type="match status" value="1"/>
</dbReference>
<feature type="domain" description="Carboxylesterase type B" evidence="4">
    <location>
        <begin position="31"/>
        <end position="306"/>
    </location>
</feature>
<dbReference type="PANTHER" id="PTHR43142">
    <property type="entry name" value="CARBOXYLIC ESTER HYDROLASE"/>
    <property type="match status" value="1"/>
</dbReference>
<dbReference type="GO" id="GO:0016787">
    <property type="term" value="F:hydrolase activity"/>
    <property type="evidence" value="ECO:0007669"/>
    <property type="project" value="UniProtKB-KW"/>
</dbReference>
<dbReference type="InterPro" id="IPR002018">
    <property type="entry name" value="CarbesteraseB"/>
</dbReference>
<dbReference type="GeneID" id="87810111"/>
<organism evidence="5 6">
    <name type="scientific">Vanrija pseudolonga</name>
    <dbReference type="NCBI Taxonomy" id="143232"/>
    <lineage>
        <taxon>Eukaryota</taxon>
        <taxon>Fungi</taxon>
        <taxon>Dikarya</taxon>
        <taxon>Basidiomycota</taxon>
        <taxon>Agaricomycotina</taxon>
        <taxon>Tremellomycetes</taxon>
        <taxon>Trichosporonales</taxon>
        <taxon>Trichosporonaceae</taxon>
        <taxon>Vanrija</taxon>
    </lineage>
</organism>
<dbReference type="InterPro" id="IPR019826">
    <property type="entry name" value="Carboxylesterase_B_AS"/>
</dbReference>
<keyword evidence="2 3" id="KW-0378">Hydrolase</keyword>
<comment type="similarity">
    <text evidence="1 3">Belongs to the type-B carboxylesterase/lipase family.</text>
</comment>
<protein>
    <recommendedName>
        <fullName evidence="3">Carboxylic ester hydrolase</fullName>
        <ecNumber evidence="3">3.1.1.-</ecNumber>
    </recommendedName>
</protein>
<dbReference type="AlphaFoldDB" id="A0AAF0YB48"/>
<evidence type="ECO:0000313" key="5">
    <source>
        <dbReference type="EMBL" id="WOO83410.1"/>
    </source>
</evidence>
<reference evidence="5" key="1">
    <citation type="submission" date="2023-10" db="EMBL/GenBank/DDBJ databases">
        <authorList>
            <person name="Noh H."/>
        </authorList>
    </citation>
    <scope>NUCLEOTIDE SEQUENCE</scope>
    <source>
        <strain evidence="5">DUCC4014</strain>
    </source>
</reference>
<dbReference type="EC" id="3.1.1.-" evidence="3"/>
<gene>
    <name evidence="5" type="primary">SPCC417.12_1</name>
    <name evidence="5" type="ORF">LOC62_05G006936</name>
</gene>
<dbReference type="InterPro" id="IPR029058">
    <property type="entry name" value="AB_hydrolase_fold"/>
</dbReference>